<dbReference type="InterPro" id="IPR002347">
    <property type="entry name" value="SDR_fam"/>
</dbReference>
<reference evidence="4 5" key="1">
    <citation type="submission" date="2017-06" db="EMBL/GenBank/DDBJ databases">
        <authorList>
            <person name="Kim H.J."/>
            <person name="Triplett B.A."/>
        </authorList>
    </citation>
    <scope>NUCLEOTIDE SEQUENCE [LARGE SCALE GENOMIC DNA]</scope>
    <source>
        <strain evidence="4 5">CGMCC 4.2132</strain>
    </source>
</reference>
<keyword evidence="2" id="KW-0560">Oxidoreductase</keyword>
<keyword evidence="5" id="KW-1185">Reference proteome</keyword>
<proteinExistence type="inferred from homology"/>
<dbReference type="GO" id="GO:0016491">
    <property type="term" value="F:oxidoreductase activity"/>
    <property type="evidence" value="ECO:0007669"/>
    <property type="project" value="UniProtKB-KW"/>
</dbReference>
<dbReference type="PRINTS" id="PR00081">
    <property type="entry name" value="GDHRDH"/>
</dbReference>
<dbReference type="PRINTS" id="PR00080">
    <property type="entry name" value="SDRFAMILY"/>
</dbReference>
<dbReference type="Proteomes" id="UP000198282">
    <property type="component" value="Unassembled WGS sequence"/>
</dbReference>
<dbReference type="PANTHER" id="PTHR44169">
    <property type="entry name" value="NADPH-DEPENDENT 1-ACYLDIHYDROXYACETONE PHOSPHATE REDUCTASE"/>
    <property type="match status" value="1"/>
</dbReference>
<dbReference type="InterPro" id="IPR020904">
    <property type="entry name" value="Sc_DH/Rdtase_CS"/>
</dbReference>
<dbReference type="PROSITE" id="PS00061">
    <property type="entry name" value="ADH_SHORT"/>
    <property type="match status" value="1"/>
</dbReference>
<sequence length="235" mass="25326">MLITGRSERSLAEVARAHPGVETFAGDLSDPADREKLAWHVRETMPELDLLINNAGIQRRVALAADDAPWAERQIELDTLLAAPVHLDHLLVPVLLAHGRPAAIVEVTSGGAIIPQPFAPLYSACKAALHSYTVTLRHSLAYTNCRVIELMPPAVATALAGPGNTHGAPLEEFCDAALAGIDRALTGGPQVIGYGMTTDERIADRLHTEQQMFDTLSSRFPTTTYAGAEERRNSH</sequence>
<dbReference type="InterPro" id="IPR036291">
    <property type="entry name" value="NAD(P)-bd_dom_sf"/>
</dbReference>
<comment type="similarity">
    <text evidence="1 3">Belongs to the short-chain dehydrogenases/reductases (SDR) family.</text>
</comment>
<evidence type="ECO:0000256" key="3">
    <source>
        <dbReference type="RuleBase" id="RU000363"/>
    </source>
</evidence>
<dbReference type="EMBL" id="FZOD01000078">
    <property type="protein sequence ID" value="SNT60504.1"/>
    <property type="molecule type" value="Genomic_DNA"/>
</dbReference>
<accession>A0A239P1J7</accession>
<dbReference type="Gene3D" id="3.40.50.720">
    <property type="entry name" value="NAD(P)-binding Rossmann-like Domain"/>
    <property type="match status" value="1"/>
</dbReference>
<organism evidence="4 5">
    <name type="scientific">Streptosporangium subroseum</name>
    <dbReference type="NCBI Taxonomy" id="106412"/>
    <lineage>
        <taxon>Bacteria</taxon>
        <taxon>Bacillati</taxon>
        <taxon>Actinomycetota</taxon>
        <taxon>Actinomycetes</taxon>
        <taxon>Streptosporangiales</taxon>
        <taxon>Streptosporangiaceae</taxon>
        <taxon>Streptosporangium</taxon>
    </lineage>
</organism>
<evidence type="ECO:0000256" key="1">
    <source>
        <dbReference type="ARBA" id="ARBA00006484"/>
    </source>
</evidence>
<evidence type="ECO:0000313" key="4">
    <source>
        <dbReference type="EMBL" id="SNT60504.1"/>
    </source>
</evidence>
<evidence type="ECO:0000256" key="2">
    <source>
        <dbReference type="ARBA" id="ARBA00023002"/>
    </source>
</evidence>
<gene>
    <name evidence="4" type="ORF">SAMN05216276_10785</name>
</gene>
<dbReference type="PANTHER" id="PTHR44169:SF6">
    <property type="entry name" value="NADPH-DEPENDENT 1-ACYLDIHYDROXYACETONE PHOSPHATE REDUCTASE"/>
    <property type="match status" value="1"/>
</dbReference>
<dbReference type="Pfam" id="PF00106">
    <property type="entry name" value="adh_short"/>
    <property type="match status" value="1"/>
</dbReference>
<name>A0A239P1J7_9ACTN</name>
<evidence type="ECO:0000313" key="5">
    <source>
        <dbReference type="Proteomes" id="UP000198282"/>
    </source>
</evidence>
<dbReference type="AlphaFoldDB" id="A0A239P1J7"/>
<protein>
    <submittedName>
        <fullName evidence="4">Uncharacterized oxidoreductase</fullName>
    </submittedName>
</protein>
<dbReference type="SUPFAM" id="SSF51735">
    <property type="entry name" value="NAD(P)-binding Rossmann-fold domains"/>
    <property type="match status" value="1"/>
</dbReference>